<protein>
    <submittedName>
        <fullName evidence="2">NAD(P)/FAD-dependent oxidoreductase</fullName>
        <ecNumber evidence="2">1.-.-.-</ecNumber>
    </submittedName>
</protein>
<gene>
    <name evidence="2" type="ORF">ACFQS1_01740</name>
</gene>
<name>A0ABW2HHR0_9ACTN</name>
<dbReference type="PRINTS" id="PR00420">
    <property type="entry name" value="RNGMNOXGNASE"/>
</dbReference>
<organism evidence="2 3">
    <name type="scientific">Paractinoplanes rhizophilus</name>
    <dbReference type="NCBI Taxonomy" id="1416877"/>
    <lineage>
        <taxon>Bacteria</taxon>
        <taxon>Bacillati</taxon>
        <taxon>Actinomycetota</taxon>
        <taxon>Actinomycetes</taxon>
        <taxon>Micromonosporales</taxon>
        <taxon>Micromonosporaceae</taxon>
        <taxon>Paractinoplanes</taxon>
    </lineage>
</organism>
<dbReference type="RefSeq" id="WP_378964081.1">
    <property type="nucleotide sequence ID" value="NZ_JBHTBJ010000001.1"/>
</dbReference>
<dbReference type="InterPro" id="IPR036188">
    <property type="entry name" value="FAD/NAD-bd_sf"/>
</dbReference>
<dbReference type="Proteomes" id="UP001596548">
    <property type="component" value="Unassembled WGS sequence"/>
</dbReference>
<dbReference type="InterPro" id="IPR002938">
    <property type="entry name" value="FAD-bd"/>
</dbReference>
<dbReference type="SUPFAM" id="SSF51905">
    <property type="entry name" value="FAD/NAD(P)-binding domain"/>
    <property type="match status" value="1"/>
</dbReference>
<reference evidence="3" key="1">
    <citation type="journal article" date="2019" name="Int. J. Syst. Evol. Microbiol.">
        <title>The Global Catalogue of Microorganisms (GCM) 10K type strain sequencing project: providing services to taxonomists for standard genome sequencing and annotation.</title>
        <authorList>
            <consortium name="The Broad Institute Genomics Platform"/>
            <consortium name="The Broad Institute Genome Sequencing Center for Infectious Disease"/>
            <person name="Wu L."/>
            <person name="Ma J."/>
        </authorList>
    </citation>
    <scope>NUCLEOTIDE SEQUENCE [LARGE SCALE GENOMIC DNA]</scope>
    <source>
        <strain evidence="3">XZYJT-10</strain>
    </source>
</reference>
<dbReference type="Pfam" id="PF01494">
    <property type="entry name" value="FAD_binding_3"/>
    <property type="match status" value="1"/>
</dbReference>
<keyword evidence="3" id="KW-1185">Reference proteome</keyword>
<dbReference type="InterPro" id="IPR050407">
    <property type="entry name" value="Geranylgeranyl_reductase"/>
</dbReference>
<keyword evidence="2" id="KW-0436">Ligase</keyword>
<dbReference type="EMBL" id="JBHTBJ010000001">
    <property type="protein sequence ID" value="MFC7272688.1"/>
    <property type="molecule type" value="Genomic_DNA"/>
</dbReference>
<sequence>MDFDVIVVGARPAGAATAMLLARAGLRVLAVDRARFPSDTLSTHQIQIPGGALLRRWGILDKLIERGTPAARSVHFDAGPAVLRGDYAAHDGVDAVYSPRRTVLDALLVAEARAAGAIVEEGFVVEDLIRDGGHTGGGRVTGIRGKRKGATVARTITAHLVVGADGKHSTVAKAVRARTYRARPPLTAACYGYFADLPLKGGEVYTRPDRMVGLWPTGDDLTIVYLGVPVSRFSDVRRPEGFRAAVSEPGDLRDRIAAATLVEHLRATTDVPGLIRHPYGPGWALAGDAGLVMDPITGQGIGNALRDADALAAAIVATFDGDRKAFRAYHRARDAARRPIYDLTARFAAFRPDPAGEILFPALAEDPAQVARFLGVLAGTVAVRDFFSPANLRSVVGARGLLRMAAARAAARLFR</sequence>
<accession>A0ABW2HHR0</accession>
<dbReference type="EC" id="1.-.-.-" evidence="2"/>
<feature type="domain" description="FAD-binding" evidence="1">
    <location>
        <begin position="3"/>
        <end position="336"/>
    </location>
</feature>
<dbReference type="GO" id="GO:0016491">
    <property type="term" value="F:oxidoreductase activity"/>
    <property type="evidence" value="ECO:0007669"/>
    <property type="project" value="UniProtKB-KW"/>
</dbReference>
<comment type="caution">
    <text evidence="2">The sequence shown here is derived from an EMBL/GenBank/DDBJ whole genome shotgun (WGS) entry which is preliminary data.</text>
</comment>
<dbReference type="GO" id="GO:0016874">
    <property type="term" value="F:ligase activity"/>
    <property type="evidence" value="ECO:0007669"/>
    <property type="project" value="UniProtKB-KW"/>
</dbReference>
<keyword evidence="2" id="KW-0560">Oxidoreductase</keyword>
<evidence type="ECO:0000313" key="2">
    <source>
        <dbReference type="EMBL" id="MFC7272688.1"/>
    </source>
</evidence>
<dbReference type="PANTHER" id="PTHR42685:SF22">
    <property type="entry name" value="CONDITIONED MEDIUM FACTOR RECEPTOR 1"/>
    <property type="match status" value="1"/>
</dbReference>
<evidence type="ECO:0000259" key="1">
    <source>
        <dbReference type="Pfam" id="PF01494"/>
    </source>
</evidence>
<proteinExistence type="predicted"/>
<evidence type="ECO:0000313" key="3">
    <source>
        <dbReference type="Proteomes" id="UP001596548"/>
    </source>
</evidence>
<dbReference type="PANTHER" id="PTHR42685">
    <property type="entry name" value="GERANYLGERANYL DIPHOSPHATE REDUCTASE"/>
    <property type="match status" value="1"/>
</dbReference>
<dbReference type="Gene3D" id="3.50.50.60">
    <property type="entry name" value="FAD/NAD(P)-binding domain"/>
    <property type="match status" value="1"/>
</dbReference>